<dbReference type="AlphaFoldDB" id="A0A2T1DIW9"/>
<dbReference type="Proteomes" id="UP000238634">
    <property type="component" value="Unassembled WGS sequence"/>
</dbReference>
<dbReference type="OrthoDB" id="5522963at2"/>
<reference evidence="1 2" key="1">
    <citation type="submission" date="2018-02" db="EMBL/GenBank/DDBJ databases">
        <authorList>
            <person name="Cohen D.B."/>
            <person name="Kent A.D."/>
        </authorList>
    </citation>
    <scope>NUCLEOTIDE SEQUENCE [LARGE SCALE GENOMIC DNA]</scope>
    <source>
        <strain evidence="1 2">ULC007</strain>
    </source>
</reference>
<dbReference type="Gene3D" id="3.40.50.300">
    <property type="entry name" value="P-loop containing nucleotide triphosphate hydrolases"/>
    <property type="match status" value="1"/>
</dbReference>
<evidence type="ECO:0000313" key="1">
    <source>
        <dbReference type="EMBL" id="PSB20381.1"/>
    </source>
</evidence>
<dbReference type="EMBL" id="PVWG01000006">
    <property type="protein sequence ID" value="PSB20381.1"/>
    <property type="molecule type" value="Genomic_DNA"/>
</dbReference>
<sequence length="428" mass="49581">MCKQRETDSVKVTTQGKRLVRDRVDNRILRERQQRRDRHDETPYTREDLAVQAGVGIDTLKRLLRGVKVRKYSADAIAQFLGLELADIIEPSCDPRPSDFYVERPPLESQCYDTIFSQSGALIRVKAPHRMGKTWFVEHLLNQVQENQYRSATLSFRDADRAVFTDLQTFLKWFCISVGNSLELPNQVEEKWQHGLGNNSNCTNYFETCLWASINTPLVLVLDDVDLVFEQHDIADDFCTLLRSWYDRARRVRGSAWRNLRLVIIHSTDIYGALNINYSPLANVGNVFSLRKFYLNEVTELVQQYKLHWQADQVEQMMALIGGNPYLIHEALDHLTMHPEMTLEQFLHNAATAIDPYHNYLGELLNTLHQNSNLAAAFESIVNSTTPISIEPAYVFQLYSMGLVEVEERGVIPSCELYRRYFRDRLQN</sequence>
<comment type="caution">
    <text evidence="1">The sequence shown here is derived from an EMBL/GenBank/DDBJ whole genome shotgun (WGS) entry which is preliminary data.</text>
</comment>
<protein>
    <recommendedName>
        <fullName evidence="3">Serine/threonine protein kinase</fullName>
    </recommendedName>
</protein>
<accession>A0A2T1DIW9</accession>
<dbReference type="RefSeq" id="WP_073070300.1">
    <property type="nucleotide sequence ID" value="NZ_MPPI01000006.1"/>
</dbReference>
<dbReference type="Pfam" id="PF14516">
    <property type="entry name" value="AAA_35"/>
    <property type="match status" value="1"/>
</dbReference>
<dbReference type="STRING" id="1920490.GCA_001895925_04186"/>
<dbReference type="SUPFAM" id="SSF52540">
    <property type="entry name" value="P-loop containing nucleoside triphosphate hydrolases"/>
    <property type="match status" value="1"/>
</dbReference>
<reference evidence="1 2" key="2">
    <citation type="submission" date="2018-03" db="EMBL/GenBank/DDBJ databases">
        <title>The ancient ancestry and fast evolution of plastids.</title>
        <authorList>
            <person name="Moore K.R."/>
            <person name="Magnabosco C."/>
            <person name="Momper L."/>
            <person name="Gold D.A."/>
            <person name="Bosak T."/>
            <person name="Fournier G.P."/>
        </authorList>
    </citation>
    <scope>NUCLEOTIDE SEQUENCE [LARGE SCALE GENOMIC DNA]</scope>
    <source>
        <strain evidence="1 2">ULC007</strain>
    </source>
</reference>
<name>A0A2T1DIW9_9CYAN</name>
<gene>
    <name evidence="1" type="ORF">C7B65_08050</name>
</gene>
<evidence type="ECO:0008006" key="3">
    <source>
        <dbReference type="Google" id="ProtNLM"/>
    </source>
</evidence>
<proteinExistence type="predicted"/>
<evidence type="ECO:0000313" key="2">
    <source>
        <dbReference type="Proteomes" id="UP000238634"/>
    </source>
</evidence>
<keyword evidence="2" id="KW-1185">Reference proteome</keyword>
<organism evidence="1 2">
    <name type="scientific">Phormidesmis priestleyi ULC007</name>
    <dbReference type="NCBI Taxonomy" id="1920490"/>
    <lineage>
        <taxon>Bacteria</taxon>
        <taxon>Bacillati</taxon>
        <taxon>Cyanobacteriota</taxon>
        <taxon>Cyanophyceae</taxon>
        <taxon>Leptolyngbyales</taxon>
        <taxon>Leptolyngbyaceae</taxon>
        <taxon>Phormidesmis</taxon>
    </lineage>
</organism>
<dbReference type="InterPro" id="IPR027417">
    <property type="entry name" value="P-loop_NTPase"/>
</dbReference>